<dbReference type="PANTHER" id="PTHR23123">
    <property type="entry name" value="PHD/F-BOX CONTAINING PROTEIN"/>
    <property type="match status" value="1"/>
</dbReference>
<evidence type="ECO:0000256" key="3">
    <source>
        <dbReference type="ARBA" id="ARBA00023004"/>
    </source>
</evidence>
<dbReference type="SMART" id="SM00558">
    <property type="entry name" value="JmjC"/>
    <property type="match status" value="1"/>
</dbReference>
<dbReference type="GO" id="GO:0016491">
    <property type="term" value="F:oxidoreductase activity"/>
    <property type="evidence" value="ECO:0007669"/>
    <property type="project" value="UniProtKB-KW"/>
</dbReference>
<keyword evidence="3" id="KW-0408">Iron</keyword>
<reference evidence="8" key="1">
    <citation type="submission" date="2007-07" db="EMBL/GenBank/DDBJ databases">
        <title>PCAP assembly of the Caenorhabditis remanei genome.</title>
        <authorList>
            <consortium name="The Caenorhabditis remanei Sequencing Consortium"/>
            <person name="Wilson R.K."/>
        </authorList>
    </citation>
    <scope>NUCLEOTIDE SEQUENCE [LARGE SCALE GENOMIC DNA]</scope>
    <source>
        <strain evidence="8">PB4641</strain>
    </source>
</reference>
<proteinExistence type="predicted"/>
<keyword evidence="1" id="KW-0479">Metal-binding</keyword>
<protein>
    <recommendedName>
        <fullName evidence="7">JmjC domain-containing protein</fullName>
    </recommendedName>
</protein>
<keyword evidence="2" id="KW-0560">Oxidoreductase</keyword>
<gene>
    <name evidence="8" type="ORF">CRE_23031</name>
</gene>
<feature type="domain" description="JmjC" evidence="7">
    <location>
        <begin position="317"/>
        <end position="500"/>
    </location>
</feature>
<dbReference type="STRING" id="31234.E3N4G3"/>
<dbReference type="InterPro" id="IPR050690">
    <property type="entry name" value="JHDM1_Histone_Demethylase"/>
</dbReference>
<evidence type="ECO:0000259" key="7">
    <source>
        <dbReference type="PROSITE" id="PS51184"/>
    </source>
</evidence>
<feature type="region of interest" description="Disordered" evidence="6">
    <location>
        <begin position="88"/>
        <end position="181"/>
    </location>
</feature>
<evidence type="ECO:0000313" key="8">
    <source>
        <dbReference type="EMBL" id="EFO85509.1"/>
    </source>
</evidence>
<dbReference type="GO" id="GO:0046872">
    <property type="term" value="F:metal ion binding"/>
    <property type="evidence" value="ECO:0007669"/>
    <property type="project" value="UniProtKB-KW"/>
</dbReference>
<evidence type="ECO:0000256" key="1">
    <source>
        <dbReference type="ARBA" id="ARBA00022723"/>
    </source>
</evidence>
<evidence type="ECO:0000256" key="4">
    <source>
        <dbReference type="ARBA" id="ARBA00023015"/>
    </source>
</evidence>
<dbReference type="AlphaFoldDB" id="E3N4G3"/>
<evidence type="ECO:0000256" key="6">
    <source>
        <dbReference type="SAM" id="MobiDB-lite"/>
    </source>
</evidence>
<keyword evidence="4" id="KW-0805">Transcription regulation</keyword>
<dbReference type="InParanoid" id="E3N4G3"/>
<dbReference type="Gene3D" id="2.60.120.650">
    <property type="entry name" value="Cupin"/>
    <property type="match status" value="1"/>
</dbReference>
<organism evidence="9">
    <name type="scientific">Caenorhabditis remanei</name>
    <name type="common">Caenorhabditis vulgaris</name>
    <dbReference type="NCBI Taxonomy" id="31234"/>
    <lineage>
        <taxon>Eukaryota</taxon>
        <taxon>Metazoa</taxon>
        <taxon>Ecdysozoa</taxon>
        <taxon>Nematoda</taxon>
        <taxon>Chromadorea</taxon>
        <taxon>Rhabditida</taxon>
        <taxon>Rhabditina</taxon>
        <taxon>Rhabditomorpha</taxon>
        <taxon>Rhabditoidea</taxon>
        <taxon>Rhabditidae</taxon>
        <taxon>Peloderinae</taxon>
        <taxon>Caenorhabditis</taxon>
    </lineage>
</organism>
<dbReference type="eggNOG" id="KOG1633">
    <property type="taxonomic scope" value="Eukaryota"/>
</dbReference>
<feature type="region of interest" description="Disordered" evidence="6">
    <location>
        <begin position="1"/>
        <end position="39"/>
    </location>
</feature>
<dbReference type="SUPFAM" id="SSF51197">
    <property type="entry name" value="Clavaminate synthase-like"/>
    <property type="match status" value="1"/>
</dbReference>
<feature type="compositionally biased region" description="Polar residues" evidence="6">
    <location>
        <begin position="109"/>
        <end position="118"/>
    </location>
</feature>
<dbReference type="Proteomes" id="UP000008281">
    <property type="component" value="Unassembled WGS sequence"/>
</dbReference>
<keyword evidence="5" id="KW-0804">Transcription</keyword>
<name>E3N4G3_CAERE</name>
<dbReference type="HOGENOM" id="CLU_339265_0_0_1"/>
<dbReference type="OrthoDB" id="5874626at2759"/>
<evidence type="ECO:0000256" key="2">
    <source>
        <dbReference type="ARBA" id="ARBA00023002"/>
    </source>
</evidence>
<sequence>MDQAKNQVTPQPSATNGASTTVGSLSPNGLSTNGASVANGPSGLMVNGTSAIRYPSSFGFNVANRYPPVNNYSTNSTAIDLPLFNSSTVSTSTAPSPTSDTNTSSTKSKNFVHTNTVTADVDPNNIVDKGSRRQRKKTDIYNPSFSMTTTASSNDRSRAPRASRVQQAPPPPRNTAPLMPDNIQDETEFRTALASSSYPGSKEFVKVFKAGEHLHFLNRKVKVETWEDGNNFQTKLGAFDSVHLFEKKDGLDFSYPDDLSLDTVMDYIDPSTHINVIDSYRQKSKKWSMTMGNLLEAFNQPPTQRKTALNVLSLEFSKMEGLRETFQVPHFVRQHSLVDQLNEALKGKQRVLEGEKDSKEKKEKLAAIQKKLKEMPQYQRFLLLSMEDSFTDIHVDASATSVFYHVVKGRKVFYIANPTAENLAMYKKYELNEEDKPNEWIGEKLFKEFRRVEIREGQTAFIPSGYIHYVCTPEDSLVLGGNFLMEKHFELQFRMTAVEEESVEKERVSVDNLYQGFNNVIWAYVEELMLEKIREAEPGDDVVCHGKLLATLLDPTKEIEEDWFTTEQKMIILEKLKQALASKTPSVLSNHQVRRPSDESADCPIPSKRIHPSLPSTSSADVVEEEKNRLMPTPQASPEYVAEGGRDIDDADNDMEMDGGMFQYDDTMDFDGDRHMEMDGERNQFEDTTEDFGADIDPSHHVTPEKIATAVKEMAVTWDFREIIERAEGILSNPSLEKMRVDPTVLLLIEGMCSKAGRSCVSKEDLGGISLRVFLRLLVNCMATEVGEGSSNDLVEFIEKRMEEVGDNEMLLISDVRKYLSTLLRLIHESVKDPLVFL</sequence>
<keyword evidence="9" id="KW-1185">Reference proteome</keyword>
<dbReference type="EMBL" id="DS268525">
    <property type="protein sequence ID" value="EFO85509.1"/>
    <property type="molecule type" value="Genomic_DNA"/>
</dbReference>
<feature type="compositionally biased region" description="Polar residues" evidence="6">
    <location>
        <begin position="1"/>
        <end position="36"/>
    </location>
</feature>
<evidence type="ECO:0000256" key="5">
    <source>
        <dbReference type="ARBA" id="ARBA00023163"/>
    </source>
</evidence>
<dbReference type="PROSITE" id="PS51184">
    <property type="entry name" value="JMJC"/>
    <property type="match status" value="1"/>
</dbReference>
<feature type="region of interest" description="Disordered" evidence="6">
    <location>
        <begin position="587"/>
        <end position="622"/>
    </location>
</feature>
<accession>E3N4G3</accession>
<evidence type="ECO:0000313" key="9">
    <source>
        <dbReference type="Proteomes" id="UP000008281"/>
    </source>
</evidence>
<feature type="compositionally biased region" description="Low complexity" evidence="6">
    <location>
        <begin position="88"/>
        <end position="108"/>
    </location>
</feature>
<feature type="compositionally biased region" description="Polar residues" evidence="6">
    <location>
        <begin position="141"/>
        <end position="154"/>
    </location>
</feature>
<dbReference type="InterPro" id="IPR003347">
    <property type="entry name" value="JmjC_dom"/>
</dbReference>